<feature type="signal peptide" evidence="2">
    <location>
        <begin position="1"/>
        <end position="20"/>
    </location>
</feature>
<keyword evidence="1" id="KW-1133">Transmembrane helix</keyword>
<feature type="transmembrane region" description="Helical" evidence="1">
    <location>
        <begin position="264"/>
        <end position="285"/>
    </location>
</feature>
<protein>
    <submittedName>
        <fullName evidence="3">Uncharacterized protein</fullName>
    </submittedName>
</protein>
<dbReference type="EMBL" id="QQXK01000003">
    <property type="protein sequence ID" value="RII43465.1"/>
    <property type="molecule type" value="Genomic_DNA"/>
</dbReference>
<name>A0A399JD34_9MICC</name>
<reference evidence="3 4" key="1">
    <citation type="submission" date="2018-07" db="EMBL/GenBank/DDBJ databases">
        <title>Arthrobacter sp. nov., isolated from raw cow's milk with high bacterial count.</title>
        <authorList>
            <person name="Hahne J."/>
            <person name="Isele D."/>
            <person name="Lipski A."/>
        </authorList>
    </citation>
    <scope>NUCLEOTIDE SEQUENCE [LARGE SCALE GENOMIC DNA]</scope>
    <source>
        <strain evidence="3 4">JZ R-35</strain>
    </source>
</reference>
<evidence type="ECO:0000256" key="1">
    <source>
        <dbReference type="SAM" id="Phobius"/>
    </source>
</evidence>
<dbReference type="Proteomes" id="UP000265419">
    <property type="component" value="Unassembled WGS sequence"/>
</dbReference>
<feature type="chain" id="PRO_5017469864" evidence="2">
    <location>
        <begin position="21"/>
        <end position="295"/>
    </location>
</feature>
<feature type="transmembrane region" description="Helical" evidence="1">
    <location>
        <begin position="188"/>
        <end position="206"/>
    </location>
</feature>
<evidence type="ECO:0000313" key="3">
    <source>
        <dbReference type="EMBL" id="RII43465.1"/>
    </source>
</evidence>
<keyword evidence="2" id="KW-0732">Signal</keyword>
<evidence type="ECO:0000313" key="4">
    <source>
        <dbReference type="Proteomes" id="UP000265419"/>
    </source>
</evidence>
<proteinExistence type="predicted"/>
<accession>A0A399JD34</accession>
<evidence type="ECO:0000256" key="2">
    <source>
        <dbReference type="SAM" id="SignalP"/>
    </source>
</evidence>
<dbReference type="RefSeq" id="WP_119423534.1">
    <property type="nucleotide sequence ID" value="NZ_JBHOFJ010000013.1"/>
</dbReference>
<sequence>MRNVLAVLLAALAAISGASAWGGSVVDKALTQPETVRSTLGTLIDDQGVRAMIGTRVKAQVVERLPGGVIPKKLEKVVDTAITAATNGVLEDPKTREAWLTSLDRSRELYVQRVRDEGGSAGRIEVVLDPLATLAAQHVASGLTSAGIKVQAPATVAWRLDQNIGDISPLASLSVPVLQLSVSQSEHWGWYALAAVVLMALALLSAKKRGIPVVTAGFVGGSAGVVGLWASGVVGGIGSAASNPIMAAATSSIAGVVNSTSQPVAIAGGALFVLGIVMLIIGAAVRRRRSVDWEA</sequence>
<keyword evidence="1" id="KW-0812">Transmembrane</keyword>
<dbReference type="AlphaFoldDB" id="A0A399JD34"/>
<keyword evidence="4" id="KW-1185">Reference proteome</keyword>
<comment type="caution">
    <text evidence="3">The sequence shown here is derived from an EMBL/GenBank/DDBJ whole genome shotgun (WGS) entry which is preliminary data.</text>
</comment>
<organism evidence="3 4">
    <name type="scientific">Galactobacter valiniphilus</name>
    <dbReference type="NCBI Taxonomy" id="2676122"/>
    <lineage>
        <taxon>Bacteria</taxon>
        <taxon>Bacillati</taxon>
        <taxon>Actinomycetota</taxon>
        <taxon>Actinomycetes</taxon>
        <taxon>Micrococcales</taxon>
        <taxon>Micrococcaceae</taxon>
        <taxon>Galactobacter</taxon>
    </lineage>
</organism>
<gene>
    <name evidence="3" type="ORF">DWB68_02365</name>
</gene>
<feature type="transmembrane region" description="Helical" evidence="1">
    <location>
        <begin position="213"/>
        <end position="237"/>
    </location>
</feature>
<keyword evidence="1" id="KW-0472">Membrane</keyword>